<dbReference type="GO" id="GO:0005737">
    <property type="term" value="C:cytoplasm"/>
    <property type="evidence" value="ECO:0007669"/>
    <property type="project" value="UniProtKB-SubCell"/>
</dbReference>
<evidence type="ECO:0000256" key="2">
    <source>
        <dbReference type="ARBA" id="ARBA00022694"/>
    </source>
</evidence>
<comment type="function">
    <text evidence="3">Catalyzes the formation of N(4)-acetylcytidine (ac(4)C) at the wobble position of elongator tRNA(Met), using acetate and ATP as substrates. First activates an acetate ion to form acetyladenylate (Ac-AMP) and then transfers the acetyl group to tRNA to form ac(4)C34.</text>
</comment>
<dbReference type="InterPro" id="IPR008513">
    <property type="entry name" value="tRNA(Met)_cyd_acetate_ligase"/>
</dbReference>
<reference evidence="4 5" key="1">
    <citation type="submission" date="2015-01" db="EMBL/GenBank/DDBJ databases">
        <title>Jeotgalibacillus campisalis genome sequencing.</title>
        <authorList>
            <person name="Goh K.M."/>
            <person name="Chan K.-G."/>
            <person name="Yaakop A.S."/>
            <person name="Ee R."/>
            <person name="Gan H.M."/>
            <person name="Chan C.S."/>
        </authorList>
    </citation>
    <scope>NUCLEOTIDE SEQUENCE [LARGE SCALE GENOMIC DNA]</scope>
    <source>
        <strain evidence="4 5">SF-57</strain>
    </source>
</reference>
<dbReference type="GO" id="GO:0000049">
    <property type="term" value="F:tRNA binding"/>
    <property type="evidence" value="ECO:0007669"/>
    <property type="project" value="UniProtKB-KW"/>
</dbReference>
<comment type="caution">
    <text evidence="3">Lacks conserved residue(s) required for the propagation of feature annotation.</text>
</comment>
<comment type="caution">
    <text evidence="4">The sequence shown here is derived from an EMBL/GenBank/DDBJ whole genome shotgun (WGS) entry which is preliminary data.</text>
</comment>
<keyword evidence="3" id="KW-0067">ATP-binding</keyword>
<keyword evidence="3" id="KW-0694">RNA-binding</keyword>
<keyword evidence="5" id="KW-1185">Reference proteome</keyword>
<dbReference type="GO" id="GO:0006400">
    <property type="term" value="P:tRNA modification"/>
    <property type="evidence" value="ECO:0007669"/>
    <property type="project" value="UniProtKB-UniRule"/>
</dbReference>
<dbReference type="HAMAP" id="MF_01539">
    <property type="entry name" value="TmcAL"/>
    <property type="match status" value="1"/>
</dbReference>
<gene>
    <name evidence="3" type="primary">tmcAL</name>
    <name evidence="4" type="ORF">KR50_17760</name>
</gene>
<dbReference type="NCBIfam" id="NF010191">
    <property type="entry name" value="PRK13670.1"/>
    <property type="match status" value="1"/>
</dbReference>
<dbReference type="InterPro" id="IPR014729">
    <property type="entry name" value="Rossmann-like_a/b/a_fold"/>
</dbReference>
<evidence type="ECO:0000313" key="4">
    <source>
        <dbReference type="EMBL" id="KIL47609.1"/>
    </source>
</evidence>
<organism evidence="4 5">
    <name type="scientific">Jeotgalibacillus campisalis</name>
    <dbReference type="NCBI Taxonomy" id="220754"/>
    <lineage>
        <taxon>Bacteria</taxon>
        <taxon>Bacillati</taxon>
        <taxon>Bacillota</taxon>
        <taxon>Bacilli</taxon>
        <taxon>Bacillales</taxon>
        <taxon>Caryophanaceae</taxon>
        <taxon>Jeotgalibacillus</taxon>
    </lineage>
</organism>
<name>A0A0C2S0P2_9BACL</name>
<dbReference type="RefSeq" id="WP_041057272.1">
    <property type="nucleotide sequence ID" value="NZ_JXRR01000014.1"/>
</dbReference>
<sequence>MKATGIIVEYNPFHNGHLLHAAESRRAAGHDVLIAVMSGPFLQRGEPALVSKWARTKMALTSGVDLVIELPFSLAVQHATHFASGAVRILHSLGCESICFGSEDGSVESFKETVAWSTENKELLDGQIKSYSKKGISYPSAVALSYEELADGTSKKVDLSKPNNMLGLQYMEAIEQYAPSILPYTIKRQASGYHDPTLHENKISSATSIRKTIAESSLSCIKDHVPPAVYTELSEYYELTGQFHTWSHYWPLLQHAILTKSPEELRGYYEIEEGIEYRLLDAAKQCQSYRSFMEAVKTKRYTWTRIQRILTHLLNGSKKEEISLHLSPSYLRLLGMNSTGRSYLQQHKKHLSLPLISKIGRENEKLLNLDIKAGMVYAMGVHDTRARQQLMESDFKMPPIIL</sequence>
<keyword evidence="3" id="KW-0820">tRNA-binding</keyword>
<feature type="binding site" evidence="3">
    <location>
        <position position="163"/>
    </location>
    <ligand>
        <name>ATP</name>
        <dbReference type="ChEBI" id="CHEBI:30616"/>
    </ligand>
</feature>
<dbReference type="Pfam" id="PF05636">
    <property type="entry name" value="HIGH_NTase1"/>
    <property type="match status" value="1"/>
</dbReference>
<evidence type="ECO:0000256" key="1">
    <source>
        <dbReference type="ARBA" id="ARBA00022598"/>
    </source>
</evidence>
<dbReference type="GO" id="GO:0005524">
    <property type="term" value="F:ATP binding"/>
    <property type="evidence" value="ECO:0007669"/>
    <property type="project" value="UniProtKB-KW"/>
</dbReference>
<protein>
    <recommendedName>
        <fullName evidence="3">tRNA(Met) cytidine acetate ligase</fullName>
        <ecNumber evidence="3">6.3.4.-</ecNumber>
    </recommendedName>
</protein>
<feature type="binding site" evidence="3">
    <location>
        <position position="101"/>
    </location>
    <ligand>
        <name>ATP</name>
        <dbReference type="ChEBI" id="CHEBI:30616"/>
    </ligand>
</feature>
<keyword evidence="3" id="KW-0547">Nucleotide-binding</keyword>
<comment type="similarity">
    <text evidence="3">Belongs to the TmcAL family.</text>
</comment>
<evidence type="ECO:0000256" key="3">
    <source>
        <dbReference type="HAMAP-Rule" id="MF_01539"/>
    </source>
</evidence>
<dbReference type="GO" id="GO:0016879">
    <property type="term" value="F:ligase activity, forming carbon-nitrogen bonds"/>
    <property type="evidence" value="ECO:0007669"/>
    <property type="project" value="UniProtKB-UniRule"/>
</dbReference>
<evidence type="ECO:0000313" key="5">
    <source>
        <dbReference type="Proteomes" id="UP000031972"/>
    </source>
</evidence>
<dbReference type="EMBL" id="JXRR01000014">
    <property type="protein sequence ID" value="KIL47609.1"/>
    <property type="molecule type" value="Genomic_DNA"/>
</dbReference>
<dbReference type="PATRIC" id="fig|220754.4.peg.1795"/>
<comment type="subcellular location">
    <subcellularLocation>
        <location evidence="3">Cytoplasm</location>
    </subcellularLocation>
</comment>
<dbReference type="EC" id="6.3.4.-" evidence="3"/>
<keyword evidence="3" id="KW-0963">Cytoplasm</keyword>
<comment type="catalytic activity">
    <reaction evidence="3">
        <text>cytidine(34) in elongator tRNA(Met) + acetate + ATP = N(4)-acetylcytidine(34) in elongator tRNA(Met) + AMP + diphosphate</text>
        <dbReference type="Rhea" id="RHEA:58144"/>
        <dbReference type="Rhea" id="RHEA-COMP:10693"/>
        <dbReference type="Rhea" id="RHEA-COMP:10694"/>
        <dbReference type="ChEBI" id="CHEBI:30089"/>
        <dbReference type="ChEBI" id="CHEBI:30616"/>
        <dbReference type="ChEBI" id="CHEBI:33019"/>
        <dbReference type="ChEBI" id="CHEBI:74900"/>
        <dbReference type="ChEBI" id="CHEBI:82748"/>
        <dbReference type="ChEBI" id="CHEBI:456215"/>
    </reaction>
</comment>
<proteinExistence type="inferred from homology"/>
<keyword evidence="1 3" id="KW-0436">Ligase</keyword>
<accession>A0A0C2S0P2</accession>
<dbReference type="Proteomes" id="UP000031972">
    <property type="component" value="Unassembled WGS sequence"/>
</dbReference>
<dbReference type="SUPFAM" id="SSF52374">
    <property type="entry name" value="Nucleotidylyl transferase"/>
    <property type="match status" value="1"/>
</dbReference>
<dbReference type="Gene3D" id="3.40.50.620">
    <property type="entry name" value="HUPs"/>
    <property type="match status" value="1"/>
</dbReference>
<dbReference type="PANTHER" id="PTHR37825:SF1">
    <property type="entry name" value="TRNA(MET) CYTIDINE ACETATE LIGASE"/>
    <property type="match status" value="1"/>
</dbReference>
<feature type="binding site" evidence="3">
    <location>
        <begin position="7"/>
        <end position="20"/>
    </location>
    <ligand>
        <name>ATP</name>
        <dbReference type="ChEBI" id="CHEBI:30616"/>
    </ligand>
</feature>
<feature type="binding site" evidence="3">
    <location>
        <position position="188"/>
    </location>
    <ligand>
        <name>ATP</name>
        <dbReference type="ChEBI" id="CHEBI:30616"/>
    </ligand>
</feature>
<keyword evidence="2 3" id="KW-0819">tRNA processing</keyword>
<dbReference type="PANTHER" id="PTHR37825">
    <property type="entry name" value="TRNA(MET) CYTIDINE ACETATE LIGASE"/>
    <property type="match status" value="1"/>
</dbReference>
<dbReference type="AlphaFoldDB" id="A0A0C2S0P2"/>